<organism evidence="2 3">
    <name type="scientific">Sphaerobolus stellatus (strain SS14)</name>
    <dbReference type="NCBI Taxonomy" id="990650"/>
    <lineage>
        <taxon>Eukaryota</taxon>
        <taxon>Fungi</taxon>
        <taxon>Dikarya</taxon>
        <taxon>Basidiomycota</taxon>
        <taxon>Agaricomycotina</taxon>
        <taxon>Agaricomycetes</taxon>
        <taxon>Phallomycetidae</taxon>
        <taxon>Geastrales</taxon>
        <taxon>Sphaerobolaceae</taxon>
        <taxon>Sphaerobolus</taxon>
    </lineage>
</organism>
<feature type="region of interest" description="Disordered" evidence="1">
    <location>
        <begin position="186"/>
        <end position="210"/>
    </location>
</feature>
<feature type="compositionally biased region" description="Low complexity" evidence="1">
    <location>
        <begin position="15"/>
        <end position="41"/>
    </location>
</feature>
<feature type="region of interest" description="Disordered" evidence="1">
    <location>
        <begin position="1"/>
        <end position="95"/>
    </location>
</feature>
<gene>
    <name evidence="2" type="ORF">M422DRAFT_55205</name>
</gene>
<feature type="compositionally biased region" description="Polar residues" evidence="1">
    <location>
        <begin position="327"/>
        <end position="336"/>
    </location>
</feature>
<feature type="compositionally biased region" description="Basic and acidic residues" evidence="1">
    <location>
        <begin position="1"/>
        <end position="11"/>
    </location>
</feature>
<dbReference type="AlphaFoldDB" id="A0A0C9UD58"/>
<reference evidence="2 3" key="1">
    <citation type="submission" date="2014-06" db="EMBL/GenBank/DDBJ databases">
        <title>Evolutionary Origins and Diversification of the Mycorrhizal Mutualists.</title>
        <authorList>
            <consortium name="DOE Joint Genome Institute"/>
            <consortium name="Mycorrhizal Genomics Consortium"/>
            <person name="Kohler A."/>
            <person name="Kuo A."/>
            <person name="Nagy L.G."/>
            <person name="Floudas D."/>
            <person name="Copeland A."/>
            <person name="Barry K.W."/>
            <person name="Cichocki N."/>
            <person name="Veneault-Fourrey C."/>
            <person name="LaButti K."/>
            <person name="Lindquist E.A."/>
            <person name="Lipzen A."/>
            <person name="Lundell T."/>
            <person name="Morin E."/>
            <person name="Murat C."/>
            <person name="Riley R."/>
            <person name="Ohm R."/>
            <person name="Sun H."/>
            <person name="Tunlid A."/>
            <person name="Henrissat B."/>
            <person name="Grigoriev I.V."/>
            <person name="Hibbett D.S."/>
            <person name="Martin F."/>
        </authorList>
    </citation>
    <scope>NUCLEOTIDE SEQUENCE [LARGE SCALE GENOMIC DNA]</scope>
    <source>
        <strain evidence="2 3">SS14</strain>
    </source>
</reference>
<accession>A0A0C9UD58</accession>
<dbReference type="HOGENOM" id="CLU_752648_0_0_1"/>
<feature type="region of interest" description="Disordered" evidence="1">
    <location>
        <begin position="306"/>
        <end position="336"/>
    </location>
</feature>
<feature type="compositionally biased region" description="Polar residues" evidence="1">
    <location>
        <begin position="49"/>
        <end position="63"/>
    </location>
</feature>
<dbReference type="Proteomes" id="UP000054279">
    <property type="component" value="Unassembled WGS sequence"/>
</dbReference>
<evidence type="ECO:0000256" key="1">
    <source>
        <dbReference type="SAM" id="MobiDB-lite"/>
    </source>
</evidence>
<feature type="compositionally biased region" description="Low complexity" evidence="1">
    <location>
        <begin position="312"/>
        <end position="326"/>
    </location>
</feature>
<evidence type="ECO:0000313" key="3">
    <source>
        <dbReference type="Proteomes" id="UP000054279"/>
    </source>
</evidence>
<name>A0A0C9UD58_SPHS4</name>
<protein>
    <submittedName>
        <fullName evidence="2">Uncharacterized protein</fullName>
    </submittedName>
</protein>
<evidence type="ECO:0000313" key="2">
    <source>
        <dbReference type="EMBL" id="KIJ27067.1"/>
    </source>
</evidence>
<keyword evidence="3" id="KW-1185">Reference proteome</keyword>
<feature type="region of interest" description="Disordered" evidence="1">
    <location>
        <begin position="348"/>
        <end position="368"/>
    </location>
</feature>
<proteinExistence type="predicted"/>
<dbReference type="EMBL" id="KN837347">
    <property type="protein sequence ID" value="KIJ27067.1"/>
    <property type="molecule type" value="Genomic_DNA"/>
</dbReference>
<sequence>MLPDECRDKTTTKFTPSPSRSRTPTPTPNSQQPQPQSRTPEQPGPRTTIFISPSSNPKLTSQNSAASEEESEEILPSSKQNLIVNGKKRKRETKPTYRTRQWFDDIHKALEAWRSEKYPDGCSSGSPDNDTLKKMARKINIKTVEDLSTIWKGAEDSGYGKSLLECMKDIDEARLKRIEEAEANRIAEREKKESEKKAARTEKRARVEGEKKARRQAAYEVRIAANLKPKFLRPLAPRLNCFGHVAPTTTPIFFASSFPSSSTGAAAGVDVPTIPNRKPGRPRASQPRFVGEMAIRFEPFPRPSSANPLVYQSSSSSTSRSFTSQFATPSYVSPTSTGSFSMFSLRTANGVDSSTDPGPSSRVSYPTS</sequence>